<dbReference type="Proteomes" id="UP000004995">
    <property type="component" value="Unassembled WGS sequence"/>
</dbReference>
<dbReference type="Gramene" id="KQL00819">
    <property type="protein sequence ID" value="KQL00819"/>
    <property type="gene ID" value="SETIT_016017mg"/>
</dbReference>
<dbReference type="InParanoid" id="K3YP25"/>
<protein>
    <submittedName>
        <fullName evidence="1">Uncharacterized protein</fullName>
    </submittedName>
</protein>
<dbReference type="HOGENOM" id="CLU_3261477_0_0_1"/>
<sequence>MLRIDACIHFRCILQLEKYESIDQQCTGLRNIEVALQKFQDL</sequence>
<dbReference type="EMBL" id="AGNK02003564">
    <property type="status" value="NOT_ANNOTATED_CDS"/>
    <property type="molecule type" value="Genomic_DNA"/>
</dbReference>
<dbReference type="EnsemblPlants" id="KQL00819">
    <property type="protein sequence ID" value="KQL00819"/>
    <property type="gene ID" value="SETIT_016017mg"/>
</dbReference>
<name>K3YP25_SETIT</name>
<accession>K3YP25</accession>
<keyword evidence="2" id="KW-1185">Reference proteome</keyword>
<evidence type="ECO:0000313" key="1">
    <source>
        <dbReference type="EnsemblPlants" id="KQL00819"/>
    </source>
</evidence>
<proteinExistence type="predicted"/>
<dbReference type="AlphaFoldDB" id="K3YP25"/>
<organism evidence="1 2">
    <name type="scientific">Setaria italica</name>
    <name type="common">Foxtail millet</name>
    <name type="synonym">Panicum italicum</name>
    <dbReference type="NCBI Taxonomy" id="4555"/>
    <lineage>
        <taxon>Eukaryota</taxon>
        <taxon>Viridiplantae</taxon>
        <taxon>Streptophyta</taxon>
        <taxon>Embryophyta</taxon>
        <taxon>Tracheophyta</taxon>
        <taxon>Spermatophyta</taxon>
        <taxon>Magnoliopsida</taxon>
        <taxon>Liliopsida</taxon>
        <taxon>Poales</taxon>
        <taxon>Poaceae</taxon>
        <taxon>PACMAD clade</taxon>
        <taxon>Panicoideae</taxon>
        <taxon>Panicodae</taxon>
        <taxon>Paniceae</taxon>
        <taxon>Cenchrinae</taxon>
        <taxon>Setaria</taxon>
    </lineage>
</organism>
<reference evidence="2" key="1">
    <citation type="journal article" date="2012" name="Nat. Biotechnol.">
        <title>Reference genome sequence of the model plant Setaria.</title>
        <authorList>
            <person name="Bennetzen J.L."/>
            <person name="Schmutz J."/>
            <person name="Wang H."/>
            <person name="Percifield R."/>
            <person name="Hawkins J."/>
            <person name="Pontaroli A.C."/>
            <person name="Estep M."/>
            <person name="Feng L."/>
            <person name="Vaughn J.N."/>
            <person name="Grimwood J."/>
            <person name="Jenkins J."/>
            <person name="Barry K."/>
            <person name="Lindquist E."/>
            <person name="Hellsten U."/>
            <person name="Deshpande S."/>
            <person name="Wang X."/>
            <person name="Wu X."/>
            <person name="Mitros T."/>
            <person name="Triplett J."/>
            <person name="Yang X."/>
            <person name="Ye C.Y."/>
            <person name="Mauro-Herrera M."/>
            <person name="Wang L."/>
            <person name="Li P."/>
            <person name="Sharma M."/>
            <person name="Sharma R."/>
            <person name="Ronald P.C."/>
            <person name="Panaud O."/>
            <person name="Kellogg E.A."/>
            <person name="Brutnell T.P."/>
            <person name="Doust A.N."/>
            <person name="Tuskan G.A."/>
            <person name="Rokhsar D."/>
            <person name="Devos K.M."/>
        </authorList>
    </citation>
    <scope>NUCLEOTIDE SEQUENCE [LARGE SCALE GENOMIC DNA]</scope>
    <source>
        <strain evidence="2">cv. Yugu1</strain>
    </source>
</reference>
<evidence type="ECO:0000313" key="2">
    <source>
        <dbReference type="Proteomes" id="UP000004995"/>
    </source>
</evidence>
<reference evidence="1" key="2">
    <citation type="submission" date="2018-08" db="UniProtKB">
        <authorList>
            <consortium name="EnsemblPlants"/>
        </authorList>
    </citation>
    <scope>IDENTIFICATION</scope>
    <source>
        <strain evidence="1">Yugu1</strain>
    </source>
</reference>